<sequence length="269" mass="31388">MVRGSQTDEIPLYQDRDAIEIDDKRWDEIELSFSRELSETAPHKHLGDSTPRFTQPHGEYLYARLKAVQTYCEEEYDNLATVWLSLTAKEKVGGKWVHPRRHDDGFRSNSVKQALYRVRKRLDVEDWAGMWLMTPRKTGYSHKHYAFWLDVPDYGCRKLQGAFHPVIDAHVRNHPTATSDGNPYDKAIQVREGEECRTLPGEIAHNLPEVGPATDVRNLTQEWAFARIWCAFYWYDDRIRQYELGKFGDIAEEAKPEGEWKFGVGRVEE</sequence>
<accession>M0I912</accession>
<dbReference type="RefSeq" id="WP_007275000.1">
    <property type="nucleotide sequence ID" value="NZ_AOLM01000018.1"/>
</dbReference>
<comment type="caution">
    <text evidence="1">The sequence shown here is derived from an EMBL/GenBank/DDBJ whole genome shotgun (WGS) entry which is preliminary data.</text>
</comment>
<dbReference type="Proteomes" id="UP000011508">
    <property type="component" value="Unassembled WGS sequence"/>
</dbReference>
<evidence type="ECO:0000313" key="2">
    <source>
        <dbReference type="Proteomes" id="UP000011508"/>
    </source>
</evidence>
<organism evidence="1 2">
    <name type="scientific">Haloferax sulfurifontis ATCC BAA-897</name>
    <dbReference type="NCBI Taxonomy" id="662480"/>
    <lineage>
        <taxon>Archaea</taxon>
        <taxon>Methanobacteriati</taxon>
        <taxon>Methanobacteriota</taxon>
        <taxon>Stenosarchaea group</taxon>
        <taxon>Halobacteria</taxon>
        <taxon>Halobacteriales</taxon>
        <taxon>Haloferacaceae</taxon>
        <taxon>Haloferax</taxon>
    </lineage>
</organism>
<evidence type="ECO:0000313" key="1">
    <source>
        <dbReference type="EMBL" id="ELZ93281.1"/>
    </source>
</evidence>
<dbReference type="OrthoDB" id="350797at2157"/>
<proteinExistence type="predicted"/>
<dbReference type="AlphaFoldDB" id="M0I912"/>
<dbReference type="EMBL" id="AOLM01000018">
    <property type="protein sequence ID" value="ELZ93281.1"/>
    <property type="molecule type" value="Genomic_DNA"/>
</dbReference>
<gene>
    <name evidence="1" type="ORF">C441_10346</name>
</gene>
<name>M0I912_9EURY</name>
<protein>
    <submittedName>
        <fullName evidence="1">Rep protein</fullName>
    </submittedName>
</protein>
<reference evidence="1 2" key="1">
    <citation type="journal article" date="2014" name="PLoS Genet.">
        <title>Phylogenetically driven sequencing of extremely halophilic archaea reveals strategies for static and dynamic osmo-response.</title>
        <authorList>
            <person name="Becker E.A."/>
            <person name="Seitzer P.M."/>
            <person name="Tritt A."/>
            <person name="Larsen D."/>
            <person name="Krusor M."/>
            <person name="Yao A.I."/>
            <person name="Wu D."/>
            <person name="Madern D."/>
            <person name="Eisen J.A."/>
            <person name="Darling A.E."/>
            <person name="Facciotti M.T."/>
        </authorList>
    </citation>
    <scope>NUCLEOTIDE SEQUENCE [LARGE SCALE GENOMIC DNA]</scope>
    <source>
        <strain evidence="1 2">ATCC BAA-897</strain>
    </source>
</reference>
<dbReference type="Pfam" id="PF07232">
    <property type="entry name" value="DUF1424"/>
    <property type="match status" value="1"/>
</dbReference>
<dbReference type="InterPro" id="IPR009870">
    <property type="entry name" value="DUF1424"/>
</dbReference>
<keyword evidence="2" id="KW-1185">Reference proteome</keyword>